<feature type="domain" description="C2H2-type" evidence="18">
    <location>
        <begin position="619"/>
        <end position="646"/>
    </location>
</feature>
<dbReference type="GO" id="GO:0008270">
    <property type="term" value="F:zinc ion binding"/>
    <property type="evidence" value="ECO:0007669"/>
    <property type="project" value="UniProtKB-KW"/>
</dbReference>
<keyword evidence="12" id="KW-0238">DNA-binding</keyword>
<feature type="domain" description="C2H2-type" evidence="18">
    <location>
        <begin position="647"/>
        <end position="674"/>
    </location>
</feature>
<evidence type="ECO:0000256" key="11">
    <source>
        <dbReference type="ARBA" id="ARBA00023015"/>
    </source>
</evidence>
<proteinExistence type="inferred from homology"/>
<evidence type="ECO:0000256" key="15">
    <source>
        <dbReference type="ARBA" id="ARBA00067482"/>
    </source>
</evidence>
<keyword evidence="11" id="KW-0805">Transcription regulation</keyword>
<keyword evidence="10" id="KW-0832">Ubl conjugation</keyword>
<dbReference type="Gene3D" id="3.30.40.10">
    <property type="entry name" value="Zinc/RING finger domain, C3HC4 (zinc finger)"/>
    <property type="match status" value="1"/>
</dbReference>
<dbReference type="Pfam" id="PF00096">
    <property type="entry name" value="zf-C2H2"/>
    <property type="match status" value="6"/>
</dbReference>
<feature type="compositionally biased region" description="Polar residues" evidence="17">
    <location>
        <begin position="1153"/>
        <end position="1171"/>
    </location>
</feature>
<dbReference type="Proteomes" id="UP001295444">
    <property type="component" value="Chromosome 07"/>
</dbReference>
<sequence>MADEGLEGSCVWTTKSCDQLLLIQTAPDCGYHTEHTAQNDALEQNGNVHIRCLDVDLSSHVKQLALDAPGHDLFKKPSEVEYNDPGDVCLLSQDLLTDTITSEPPNYSPRKGNRSQSRNVASSTERILQIGRCHQSRQENLMCPICHHEYKSPSELKEHFKSHTSPHTDFNCWVISCPFTTHNRKNFQAHLKQEHQLTPFTCSQRTCKLLFPSHDEMLLHSRNHFPFHCKRCDFVSSNVKIFTQHHKTHPRDEETQSGIETLESMLNSSDPAENLAQNMIQTDTGASQGSVAVERPKKQRKSAVLSGQVAGSHSDGERESARTVKKKATKSKTAVSAKTKEFKGHVEKGKEHLFKTHMCPECKRCFKKRTHLAEHLHLHFPDPNLQCPNCRKFFTSRSKLKIHMMRESGEKTHRCPLCDYSSVESNALNRHMASIHEGVSNFYSDTYSCPVCKETFKLSQSLKDHMKVHASQQKMLSCFQEGCNQALSDRKEFLRHLKEAHGIRGVECQYHACSLLFKSQEEMEQHRKIHYAFHCQECDFACSNKHAFRNHKKKGHPGKEELSCHFCPYKSFNPVEYADHIGKMHANEKIHRCGDCEFATAHKRVLIRHLLLHTGEKPHKCSLCDFTCRDISYLSKHMLTHSSEKNYMCSECGYITKWKHYLTVHMRKHSGDLRYQCNQCSYRCHRADQLNSHKLRHQGKSLICEVCGFGCKRKYELQKHMQTKHSQSCQTPMYHCQHCTYQTKYKQALLNHNNCKHTKQREFRCALCTYRTFSNTSLFFHKRKSHGYIPGDKDWQEKYATKQQEINQSDTLFPYKPEENSHNKQSLSIVQKLYSQSLTAQGQSDLMEQETECLQVGDLSETSGDGQVSVTTESLLATMTLEPVEACNIKMESFPAQLELSTSTDLLPNDSSVETLGACENSLPTKDAMLCFSETLAVEDNDNCGQEFEEEPNPQSIDQAKLGHCPTAQYNQQTMLCTLGDKYEELHVHAGTTLDLQTGEIPVEVQESWVEAIKGGVELTIVCESSGLLHNDATETEGSATSLEENSRPDSVLKALRKQDREQAEALVLEGRVQMLVVQSSAQVYKCEKCSYVTKKEESMYQHAKTACQVHRDSLVCKECGACFKQQRGLNTHIKKKCPVILKKKKAVLKTSSTSVGTDQQVSSSSLPQENSHGDDIINMVSALDTVQESQGMDISEHSLEDVETISSCQNLVQEEFKENIPEKCVLLDKGEIGVLFSPHLTGESHDNVSAQENGKYRYEQGKFHCLVCSFSCSRECTISCHVKENCKGLKRIICVQCPKVLLSEAALRKHQKEKHLKLVDQDKDQLSECSADDGSQNLEDVEENMEVLGNGNYKSNNDTESGCRLSCPTCSFKCSQDRAMRTHKKRGCLKPGELHCPLCSFRCMSVAALKRHRALHQKYTRNRIQLQCKQCDFICKQPRCMKQHVRIRHEGIKPHCCPYCDFSTTRRYRLDAHVSMHTGVGRISCSSCSRTFGTNSKLRLHQRRVHEKKPTHFCNLCDYSGYSQNDIARHMGSCHSGELAFPCSVCQASFSSEAALKQHSLRKHQEKDIHECPQCSFTCHSISTLRCHLQKHHLQLECSICKQSFSRRLDLEEHRKSHFAHHCQQCKYAAKDSKQLVHHYSMEHENVTNPGCEGEESFLHCPFCSFSCRHQLVYDHHVKGHGGTRLYKCTECDYTTRNKQKITWHSRIHTGEKPYKCHLCTYACADPSRLKYHMRIHMDEKKYLCPECGYKCKWVNQLKYHMSKHTGLKPYQCEECDYCTNRADALRVHRETRHQDIRSFICEQCGKAFKTRFLLKTHMKKHSEDKPYICKVCQSSFRWPAGLRHHCLTHTNQQPFFCQHCSYRAKQKFQVVKHIQRHHPDCPDISKGVGKDPILLNSPPQDPVDASIHQSTQTI</sequence>
<evidence type="ECO:0000256" key="10">
    <source>
        <dbReference type="ARBA" id="ARBA00022843"/>
    </source>
</evidence>
<dbReference type="FunFam" id="3.30.160.60:FF:001127">
    <property type="entry name" value="Zinc finger protein 142"/>
    <property type="match status" value="1"/>
</dbReference>
<feature type="domain" description="C2H2-type" evidence="18">
    <location>
        <begin position="141"/>
        <end position="168"/>
    </location>
</feature>
<feature type="domain" description="C2H2-type" evidence="18">
    <location>
        <begin position="1801"/>
        <end position="1828"/>
    </location>
</feature>
<dbReference type="InterPro" id="IPR013087">
    <property type="entry name" value="Znf_C2H2_type"/>
</dbReference>
<dbReference type="FunFam" id="3.30.160.60:FF:001516">
    <property type="entry name" value="Zinc finger protein 142"/>
    <property type="match status" value="1"/>
</dbReference>
<dbReference type="PROSITE" id="PS00028">
    <property type="entry name" value="ZINC_FINGER_C2H2_1"/>
    <property type="match status" value="19"/>
</dbReference>
<feature type="domain" description="C2H2-type" evidence="18">
    <location>
        <begin position="1427"/>
        <end position="1455"/>
    </location>
</feature>
<dbReference type="InterPro" id="IPR056438">
    <property type="entry name" value="Znf-C2H2_CTCF"/>
</dbReference>
<feature type="domain" description="C2H2-type" evidence="18">
    <location>
        <begin position="591"/>
        <end position="618"/>
    </location>
</feature>
<dbReference type="FunFam" id="3.30.160.60:FF:000614">
    <property type="entry name" value="Zinc finger protein 142"/>
    <property type="match status" value="1"/>
</dbReference>
<keyword evidence="8 16" id="KW-0863">Zinc-finger</keyword>
<name>A0AAD1WGW1_PELCU</name>
<dbReference type="FunFam" id="3.30.160.60:FF:002871">
    <property type="entry name" value="Zinc finger protein 142"/>
    <property type="match status" value="1"/>
</dbReference>
<feature type="domain" description="C2H2-type" evidence="18">
    <location>
        <begin position="1597"/>
        <end position="1619"/>
    </location>
</feature>
<dbReference type="FunFam" id="3.30.160.60:FF:001208">
    <property type="entry name" value="Zinc finger protein 142"/>
    <property type="match status" value="1"/>
</dbReference>
<dbReference type="PANTHER" id="PTHR24379:SF121">
    <property type="entry name" value="C2H2-TYPE DOMAIN-CONTAINING PROTEIN"/>
    <property type="match status" value="1"/>
</dbReference>
<dbReference type="FunFam" id="3.30.160.60:FF:001657">
    <property type="entry name" value="Zinc finger protein 142"/>
    <property type="match status" value="1"/>
</dbReference>
<dbReference type="Pfam" id="PF23612">
    <property type="entry name" value="zf-C2H2_ZN142"/>
    <property type="match status" value="1"/>
</dbReference>
<evidence type="ECO:0000256" key="12">
    <source>
        <dbReference type="ARBA" id="ARBA00023125"/>
    </source>
</evidence>
<dbReference type="FunFam" id="3.30.160.60:FF:001595">
    <property type="entry name" value="Zinc finger protein 142"/>
    <property type="match status" value="1"/>
</dbReference>
<evidence type="ECO:0000256" key="17">
    <source>
        <dbReference type="SAM" id="MobiDB-lite"/>
    </source>
</evidence>
<reference evidence="19" key="1">
    <citation type="submission" date="2022-03" db="EMBL/GenBank/DDBJ databases">
        <authorList>
            <person name="Alioto T."/>
            <person name="Alioto T."/>
            <person name="Gomez Garrido J."/>
        </authorList>
    </citation>
    <scope>NUCLEOTIDE SEQUENCE</scope>
</reference>
<dbReference type="FunFam" id="3.30.160.60:FF:002117">
    <property type="entry name" value="Zinc finger protein 142"/>
    <property type="match status" value="1"/>
</dbReference>
<dbReference type="FunFam" id="3.30.160.60:FF:001041">
    <property type="entry name" value="Zinc finger protein 142"/>
    <property type="match status" value="1"/>
</dbReference>
<feature type="region of interest" description="Disordered" evidence="17">
    <location>
        <begin position="285"/>
        <end position="325"/>
    </location>
</feature>
<evidence type="ECO:0000259" key="18">
    <source>
        <dbReference type="PROSITE" id="PS50157"/>
    </source>
</evidence>
<evidence type="ECO:0000256" key="2">
    <source>
        <dbReference type="ARBA" id="ARBA00004123"/>
    </source>
</evidence>
<feature type="domain" description="C2H2-type" evidence="18">
    <location>
        <begin position="1716"/>
        <end position="1743"/>
    </location>
</feature>
<gene>
    <name evidence="19" type="ORF">PECUL_23A002056</name>
</gene>
<evidence type="ECO:0000256" key="4">
    <source>
        <dbReference type="ARBA" id="ARBA00022499"/>
    </source>
</evidence>
<dbReference type="GO" id="GO:0003677">
    <property type="term" value="F:DNA binding"/>
    <property type="evidence" value="ECO:0007669"/>
    <property type="project" value="UniProtKB-KW"/>
</dbReference>
<dbReference type="Gene3D" id="3.30.160.60">
    <property type="entry name" value="Classic Zinc Finger"/>
    <property type="match status" value="17"/>
</dbReference>
<feature type="domain" description="C2H2-type" evidence="18">
    <location>
        <begin position="357"/>
        <end position="384"/>
    </location>
</feature>
<dbReference type="Pfam" id="PF23574">
    <property type="entry name" value="zf-C2H2_ZNF142_18"/>
    <property type="match status" value="1"/>
</dbReference>
<dbReference type="FunFam" id="3.30.160.60:FF:000883">
    <property type="entry name" value="Zinc finger protein 142"/>
    <property type="match status" value="1"/>
</dbReference>
<feature type="domain" description="C2H2-type" evidence="18">
    <location>
        <begin position="1772"/>
        <end position="1800"/>
    </location>
</feature>
<feature type="region of interest" description="Disordered" evidence="17">
    <location>
        <begin position="1897"/>
        <end position="1916"/>
    </location>
</feature>
<evidence type="ECO:0000256" key="6">
    <source>
        <dbReference type="ARBA" id="ARBA00022723"/>
    </source>
</evidence>
<dbReference type="SUPFAM" id="SSF57667">
    <property type="entry name" value="beta-beta-alpha zinc fingers"/>
    <property type="match status" value="11"/>
</dbReference>
<feature type="domain" description="C2H2-type" evidence="18">
    <location>
        <begin position="675"/>
        <end position="702"/>
    </location>
</feature>
<dbReference type="EMBL" id="OW240918">
    <property type="protein sequence ID" value="CAH2305223.1"/>
    <property type="molecule type" value="Genomic_DNA"/>
</dbReference>
<dbReference type="InterPro" id="IPR057828">
    <property type="entry name" value="Znf_C2H2_ZNF142_13th"/>
</dbReference>
<feature type="domain" description="C2H2-type" evidence="18">
    <location>
        <begin position="1744"/>
        <end position="1771"/>
    </location>
</feature>
<dbReference type="SMART" id="SM00355">
    <property type="entry name" value="ZnF_C2H2"/>
    <property type="match status" value="40"/>
</dbReference>
<keyword evidence="20" id="KW-1185">Reference proteome</keyword>
<feature type="domain" description="C2H2-type" evidence="18">
    <location>
        <begin position="1829"/>
        <end position="1856"/>
    </location>
</feature>
<evidence type="ECO:0000256" key="1">
    <source>
        <dbReference type="ARBA" id="ARBA00003767"/>
    </source>
</evidence>
<dbReference type="GO" id="GO:0005634">
    <property type="term" value="C:nucleus"/>
    <property type="evidence" value="ECO:0007669"/>
    <property type="project" value="UniProtKB-SubCell"/>
</dbReference>
<dbReference type="FunFam" id="3.30.160.60:FF:000803">
    <property type="entry name" value="zinc finger protein 142"/>
    <property type="match status" value="1"/>
</dbReference>
<keyword evidence="4" id="KW-1017">Isopeptide bond</keyword>
<evidence type="ECO:0000256" key="9">
    <source>
        <dbReference type="ARBA" id="ARBA00022833"/>
    </source>
</evidence>
<evidence type="ECO:0000256" key="14">
    <source>
        <dbReference type="ARBA" id="ARBA00023242"/>
    </source>
</evidence>
<feature type="region of interest" description="Disordered" evidence="17">
    <location>
        <begin position="1153"/>
        <end position="1174"/>
    </location>
</feature>
<evidence type="ECO:0000256" key="3">
    <source>
        <dbReference type="ARBA" id="ARBA00006991"/>
    </source>
</evidence>
<keyword evidence="6" id="KW-0479">Metal-binding</keyword>
<dbReference type="InterPro" id="IPR013083">
    <property type="entry name" value="Znf_RING/FYVE/PHD"/>
</dbReference>
<dbReference type="PROSITE" id="PS50157">
    <property type="entry name" value="ZINC_FINGER_C2H2_2"/>
    <property type="match status" value="20"/>
</dbReference>
<keyword evidence="7" id="KW-0677">Repeat</keyword>
<dbReference type="PANTHER" id="PTHR24379">
    <property type="entry name" value="KRAB AND ZINC FINGER DOMAIN-CONTAINING"/>
    <property type="match status" value="1"/>
</dbReference>
<keyword evidence="13" id="KW-0804">Transcription</keyword>
<dbReference type="FunFam" id="3.30.160.60:FF:002452">
    <property type="entry name" value="zinc finger protein 142 isoform X4"/>
    <property type="match status" value="1"/>
</dbReference>
<dbReference type="InterPro" id="IPR057829">
    <property type="entry name" value="Znf_C2H2_ZN142_21/23"/>
</dbReference>
<organism evidence="19 20">
    <name type="scientific">Pelobates cultripes</name>
    <name type="common">Western spadefoot toad</name>
    <dbReference type="NCBI Taxonomy" id="61616"/>
    <lineage>
        <taxon>Eukaryota</taxon>
        <taxon>Metazoa</taxon>
        <taxon>Chordata</taxon>
        <taxon>Craniata</taxon>
        <taxon>Vertebrata</taxon>
        <taxon>Euteleostomi</taxon>
        <taxon>Amphibia</taxon>
        <taxon>Batrachia</taxon>
        <taxon>Anura</taxon>
        <taxon>Pelobatoidea</taxon>
        <taxon>Pelobatidae</taxon>
        <taxon>Pelobates</taxon>
    </lineage>
</organism>
<feature type="domain" description="C2H2-type" evidence="18">
    <location>
        <begin position="385"/>
        <end position="412"/>
    </location>
</feature>
<evidence type="ECO:0000313" key="19">
    <source>
        <dbReference type="EMBL" id="CAH2305223.1"/>
    </source>
</evidence>
<protein>
    <recommendedName>
        <fullName evidence="15">Zinc finger protein 142</fullName>
    </recommendedName>
</protein>
<evidence type="ECO:0000256" key="8">
    <source>
        <dbReference type="ARBA" id="ARBA00022771"/>
    </source>
</evidence>
<dbReference type="Pfam" id="PF23611">
    <property type="entry name" value="zf-C2H2_16"/>
    <property type="match status" value="4"/>
</dbReference>
<accession>A0AAD1WGW1</accession>
<dbReference type="FunFam" id="3.30.160.60:FF:001062">
    <property type="entry name" value="Zinc finger protein 142"/>
    <property type="match status" value="1"/>
</dbReference>
<feature type="domain" description="C2H2-type" evidence="18">
    <location>
        <begin position="447"/>
        <end position="474"/>
    </location>
</feature>
<comment type="function">
    <text evidence="1">May be involved in transcriptional regulation.</text>
</comment>
<comment type="similarity">
    <text evidence="3">Belongs to the krueppel C2H2-type zinc-finger protein family.</text>
</comment>
<feature type="domain" description="C2H2-type" evidence="18">
    <location>
        <begin position="1688"/>
        <end position="1715"/>
    </location>
</feature>
<evidence type="ECO:0000256" key="16">
    <source>
        <dbReference type="PROSITE-ProRule" id="PRU00042"/>
    </source>
</evidence>
<feature type="domain" description="C2H2-type" evidence="18">
    <location>
        <begin position="1484"/>
        <end position="1512"/>
    </location>
</feature>
<feature type="domain" description="C2H2-type" evidence="18">
    <location>
        <begin position="533"/>
        <end position="561"/>
    </location>
</feature>
<dbReference type="GO" id="GO:0010468">
    <property type="term" value="P:regulation of gene expression"/>
    <property type="evidence" value="ECO:0007669"/>
    <property type="project" value="UniProtKB-ARBA"/>
</dbReference>
<dbReference type="FunFam" id="3.30.160.60:FF:004680">
    <property type="match status" value="1"/>
</dbReference>
<feature type="domain" description="C2H2-type" evidence="18">
    <location>
        <begin position="734"/>
        <end position="762"/>
    </location>
</feature>
<keyword evidence="9" id="KW-0862">Zinc</keyword>
<keyword evidence="5" id="KW-0597">Phosphoprotein</keyword>
<feature type="region of interest" description="Disordered" evidence="17">
    <location>
        <begin position="100"/>
        <end position="122"/>
    </location>
</feature>
<feature type="domain" description="C2H2-type" evidence="18">
    <location>
        <begin position="1542"/>
        <end position="1570"/>
    </location>
</feature>
<keyword evidence="14" id="KW-0539">Nucleus</keyword>
<dbReference type="Pfam" id="PF13909">
    <property type="entry name" value="zf-H2C2_5"/>
    <property type="match status" value="1"/>
</dbReference>
<comment type="subcellular location">
    <subcellularLocation>
        <location evidence="2">Nucleus</location>
    </subcellularLocation>
</comment>
<evidence type="ECO:0000256" key="7">
    <source>
        <dbReference type="ARBA" id="ARBA00022737"/>
    </source>
</evidence>
<evidence type="ECO:0000256" key="13">
    <source>
        <dbReference type="ARBA" id="ARBA00023163"/>
    </source>
</evidence>
<evidence type="ECO:0000256" key="5">
    <source>
        <dbReference type="ARBA" id="ARBA00022553"/>
    </source>
</evidence>
<dbReference type="FunFam" id="3.30.160.60:FF:000994">
    <property type="entry name" value="zinc finger protein 142"/>
    <property type="match status" value="1"/>
</dbReference>
<evidence type="ECO:0000313" key="20">
    <source>
        <dbReference type="Proteomes" id="UP001295444"/>
    </source>
</evidence>
<dbReference type="InterPro" id="IPR036236">
    <property type="entry name" value="Znf_C2H2_sf"/>
</dbReference>